<organism evidence="3 4">
    <name type="scientific">Neorhizobium galegae bv. orientalis str. HAMBI 540</name>
    <dbReference type="NCBI Taxonomy" id="1028800"/>
    <lineage>
        <taxon>Bacteria</taxon>
        <taxon>Pseudomonadati</taxon>
        <taxon>Pseudomonadota</taxon>
        <taxon>Alphaproteobacteria</taxon>
        <taxon>Hyphomicrobiales</taxon>
        <taxon>Rhizobiaceae</taxon>
        <taxon>Rhizobium/Agrobacterium group</taxon>
        <taxon>Neorhizobium</taxon>
    </lineage>
</organism>
<feature type="domain" description="Peptidase M24" evidence="1">
    <location>
        <begin position="143"/>
        <end position="342"/>
    </location>
</feature>
<dbReference type="Pfam" id="PF00557">
    <property type="entry name" value="Peptidase_M24"/>
    <property type="match status" value="1"/>
</dbReference>
<evidence type="ECO:0000259" key="2">
    <source>
        <dbReference type="Pfam" id="PF01321"/>
    </source>
</evidence>
<accession>A0A068T0K9</accession>
<protein>
    <submittedName>
        <fullName evidence="3">Uncharacterized peptidase YqhT</fullName>
    </submittedName>
</protein>
<dbReference type="InterPro" id="IPR000994">
    <property type="entry name" value="Pept_M24"/>
</dbReference>
<proteinExistence type="predicted"/>
<dbReference type="Pfam" id="PF01321">
    <property type="entry name" value="Creatinase_N"/>
    <property type="match status" value="1"/>
</dbReference>
<dbReference type="InterPro" id="IPR029149">
    <property type="entry name" value="Creatin/AminoP/Spt16_N"/>
</dbReference>
<dbReference type="GeneID" id="24260856"/>
<dbReference type="PANTHER" id="PTHR46112:SF2">
    <property type="entry name" value="XAA-PRO AMINOPEPTIDASE P-RELATED"/>
    <property type="match status" value="1"/>
</dbReference>
<sequence>MIGEIRKKRLIEAMLEAGLDGLVLYGNAWQNDYLRYAADFGILEGEGLVVVTRDGNVTLYLDDELEGERAAVECPEVKTVVADDLIGTVSGVIARLGNSRIAAGPKRHLPYGLAALRGDLRFEDATALVDRLLMVKSADELNAVRSAARLADEGYAVFRNAAAVGKKDYELIAEIESFFRNEGVDDNFMIIGVGGPEVRGMAPPLGKILKPGDLVTSELTPCVNGYYVQICRTLVIGEPNEAQRKVFRIYNDALEAGLAVVKPGVTAADIARAENDIFRAHGLGEYVTSEYTRVRGHGLGLFPDTKPHILEDVNTVIEEGMSMIVHPNTYNPEIGYFVHGDSLIVRADGPEILTKTPRELFSVGARRAAA</sequence>
<dbReference type="InterPro" id="IPR050659">
    <property type="entry name" value="Peptidase_M24B"/>
</dbReference>
<dbReference type="Gene3D" id="3.40.350.10">
    <property type="entry name" value="Creatinase/prolidase N-terminal domain"/>
    <property type="match status" value="1"/>
</dbReference>
<dbReference type="Proteomes" id="UP000028181">
    <property type="component" value="Plasmid pHAMBI540a"/>
</dbReference>
<dbReference type="SUPFAM" id="SSF53092">
    <property type="entry name" value="Creatinase/prolidase N-terminal domain"/>
    <property type="match status" value="1"/>
</dbReference>
<dbReference type="PANTHER" id="PTHR46112">
    <property type="entry name" value="AMINOPEPTIDASE"/>
    <property type="match status" value="1"/>
</dbReference>
<evidence type="ECO:0000313" key="3">
    <source>
        <dbReference type="EMBL" id="CDN51601.1"/>
    </source>
</evidence>
<geneLocation type="plasmid" evidence="4">
    <name>II</name>
</geneLocation>
<dbReference type="CDD" id="cd01066">
    <property type="entry name" value="APP_MetAP"/>
    <property type="match status" value="1"/>
</dbReference>
<dbReference type="RefSeq" id="WP_162182826.1">
    <property type="nucleotide sequence ID" value="NZ_HG938354.1"/>
</dbReference>
<reference evidence="4" key="1">
    <citation type="journal article" date="2014" name="BMC Genomics">
        <title>Genome sequencing of two Neorhizobium galegae strains reveals a noeT gene responsible for the unusual acetylation of the nodulation factors.</title>
        <authorList>
            <person name="Osterman J."/>
            <person name="Marsh J."/>
            <person name="Laine P.K."/>
            <person name="Zeng Z."/>
            <person name="Alatalo E."/>
            <person name="Sullivan J.T."/>
            <person name="Young J.P."/>
            <person name="Thomas-Oates J."/>
            <person name="Paulin L."/>
            <person name="Lindstrom K."/>
        </authorList>
    </citation>
    <scope>NUCLEOTIDE SEQUENCE [LARGE SCALE GENOMIC DNA]</scope>
    <source>
        <strain evidence="4">HAMBI 540</strain>
    </source>
</reference>
<keyword evidence="3" id="KW-0614">Plasmid</keyword>
<evidence type="ECO:0000313" key="4">
    <source>
        <dbReference type="Proteomes" id="UP000028181"/>
    </source>
</evidence>
<dbReference type="KEGG" id="ngg:RG540_PA09250"/>
<dbReference type="InterPro" id="IPR000587">
    <property type="entry name" value="Creatinase_N"/>
</dbReference>
<feature type="domain" description="Creatinase N-terminal" evidence="2">
    <location>
        <begin position="6"/>
        <end position="132"/>
    </location>
</feature>
<dbReference type="InterPro" id="IPR036005">
    <property type="entry name" value="Creatinase/aminopeptidase-like"/>
</dbReference>
<evidence type="ECO:0000259" key="1">
    <source>
        <dbReference type="Pfam" id="PF00557"/>
    </source>
</evidence>
<keyword evidence="4" id="KW-1185">Reference proteome</keyword>
<dbReference type="SUPFAM" id="SSF55920">
    <property type="entry name" value="Creatinase/aminopeptidase"/>
    <property type="match status" value="1"/>
</dbReference>
<dbReference type="AlphaFoldDB" id="A0A068T0K9"/>
<gene>
    <name evidence="3" type="primary">yqhT</name>
    <name evidence="3" type="ORF">RG540_PA09250</name>
</gene>
<name>A0A068T0K9_NEOGA</name>
<dbReference type="PATRIC" id="fig|1028800.3.peg.5555"/>
<dbReference type="eggNOG" id="COG0006">
    <property type="taxonomic scope" value="Bacteria"/>
</dbReference>
<dbReference type="HOGENOM" id="CLU_017266_4_0_5"/>
<dbReference type="EMBL" id="HG938354">
    <property type="protein sequence ID" value="CDN51601.1"/>
    <property type="molecule type" value="Genomic_DNA"/>
</dbReference>
<dbReference type="Gene3D" id="3.90.230.10">
    <property type="entry name" value="Creatinase/methionine aminopeptidase superfamily"/>
    <property type="match status" value="1"/>
</dbReference>